<dbReference type="InterPro" id="IPR000223">
    <property type="entry name" value="Pept_S26A_signal_pept_1"/>
</dbReference>
<dbReference type="PANTHER" id="PTHR43390">
    <property type="entry name" value="SIGNAL PEPTIDASE I"/>
    <property type="match status" value="1"/>
</dbReference>
<dbReference type="CDD" id="cd06530">
    <property type="entry name" value="S26_SPase_I"/>
    <property type="match status" value="1"/>
</dbReference>
<protein>
    <recommendedName>
        <fullName evidence="4 6">Signal peptidase I</fullName>
        <ecNumber evidence="4 6">3.4.21.89</ecNumber>
    </recommendedName>
</protein>
<organism evidence="8 9">
    <name type="scientific">Facklamia lactis</name>
    <dbReference type="NCBI Taxonomy" id="2749967"/>
    <lineage>
        <taxon>Bacteria</taxon>
        <taxon>Bacillati</taxon>
        <taxon>Bacillota</taxon>
        <taxon>Bacilli</taxon>
        <taxon>Lactobacillales</taxon>
        <taxon>Aerococcaceae</taxon>
        <taxon>Facklamia</taxon>
    </lineage>
</organism>
<dbReference type="PRINTS" id="PR00727">
    <property type="entry name" value="LEADERPTASE"/>
</dbReference>
<comment type="subcellular location">
    <subcellularLocation>
        <location evidence="2">Cell membrane</location>
        <topology evidence="2">Single-pass type II membrane protein</topology>
    </subcellularLocation>
    <subcellularLocation>
        <location evidence="6">Membrane</location>
        <topology evidence="6">Single-pass type II membrane protein</topology>
    </subcellularLocation>
</comment>
<dbReference type="Gene3D" id="2.10.109.10">
    <property type="entry name" value="Umud Fragment, subunit A"/>
    <property type="match status" value="1"/>
</dbReference>
<sequence length="172" mass="20408">MNNYFNQTKEFIHHNLLFIIVLFLMIIFRLFVFPIYQVDGDSMEPILHHQEKILSTNFSELDRFDIVIAKDKRINKLYVKRIIGLPNEVVEYRNNKLFIDDKFVAEDFLSSDSITEDMTYQLADNQYFIVGDNRNNSRDSRDYGGVDKAQIISEAKLRIWPINEFDSFANEH</sequence>
<keyword evidence="9" id="KW-1185">Reference proteome</keyword>
<keyword evidence="5 6" id="KW-0378">Hydrolase</keyword>
<accession>A0ABS0LNW7</accession>
<dbReference type="EMBL" id="JACBXQ010000001">
    <property type="protein sequence ID" value="MBG9985807.1"/>
    <property type="molecule type" value="Genomic_DNA"/>
</dbReference>
<evidence type="ECO:0000259" key="7">
    <source>
        <dbReference type="Pfam" id="PF10502"/>
    </source>
</evidence>
<dbReference type="SUPFAM" id="SSF51306">
    <property type="entry name" value="LexA/Signal peptidase"/>
    <property type="match status" value="1"/>
</dbReference>
<comment type="caution">
    <text evidence="8">The sequence shown here is derived from an EMBL/GenBank/DDBJ whole genome shotgun (WGS) entry which is preliminary data.</text>
</comment>
<proteinExistence type="inferred from homology"/>
<evidence type="ECO:0000256" key="2">
    <source>
        <dbReference type="ARBA" id="ARBA00004401"/>
    </source>
</evidence>
<dbReference type="InterPro" id="IPR019533">
    <property type="entry name" value="Peptidase_S26"/>
</dbReference>
<dbReference type="Pfam" id="PF10502">
    <property type="entry name" value="Peptidase_S26"/>
    <property type="match status" value="1"/>
</dbReference>
<gene>
    <name evidence="8" type="primary">lepB</name>
    <name evidence="8" type="ORF">HZY91_02740</name>
</gene>
<reference evidence="8 9" key="1">
    <citation type="submission" date="2020-07" db="EMBL/GenBank/DDBJ databases">
        <title>Facklamia lactis sp. nov., isolated from raw milk.</title>
        <authorList>
            <person name="Doll E.V."/>
            <person name="Huptas C."/>
            <person name="Staib L."/>
            <person name="Wenning M."/>
            <person name="Scherer S."/>
        </authorList>
    </citation>
    <scope>NUCLEOTIDE SEQUENCE [LARGE SCALE GENOMIC DNA]</scope>
    <source>
        <strain evidence="8 9">DSM 111018</strain>
    </source>
</reference>
<comment type="similarity">
    <text evidence="3 6">Belongs to the peptidase S26 family.</text>
</comment>
<dbReference type="RefSeq" id="WP_197114451.1">
    <property type="nucleotide sequence ID" value="NZ_JACBXQ010000001.1"/>
</dbReference>
<dbReference type="EC" id="3.4.21.89" evidence="4 6"/>
<dbReference type="GO" id="GO:0009003">
    <property type="term" value="F:signal peptidase activity"/>
    <property type="evidence" value="ECO:0007669"/>
    <property type="project" value="UniProtKB-EC"/>
</dbReference>
<dbReference type="InterPro" id="IPR036286">
    <property type="entry name" value="LexA/Signal_pep-like_sf"/>
</dbReference>
<keyword evidence="6" id="KW-0812">Transmembrane</keyword>
<keyword evidence="6" id="KW-0645">Protease</keyword>
<evidence type="ECO:0000256" key="4">
    <source>
        <dbReference type="ARBA" id="ARBA00013208"/>
    </source>
</evidence>
<evidence type="ECO:0000313" key="9">
    <source>
        <dbReference type="Proteomes" id="UP000721415"/>
    </source>
</evidence>
<evidence type="ECO:0000256" key="1">
    <source>
        <dbReference type="ARBA" id="ARBA00000677"/>
    </source>
</evidence>
<comment type="catalytic activity">
    <reaction evidence="1 6">
        <text>Cleavage of hydrophobic, N-terminal signal or leader sequences from secreted and periplasmic proteins.</text>
        <dbReference type="EC" id="3.4.21.89"/>
    </reaction>
</comment>
<evidence type="ECO:0000256" key="5">
    <source>
        <dbReference type="ARBA" id="ARBA00022801"/>
    </source>
</evidence>
<feature type="domain" description="Peptidase S26" evidence="7">
    <location>
        <begin position="16"/>
        <end position="160"/>
    </location>
</feature>
<dbReference type="Proteomes" id="UP000721415">
    <property type="component" value="Unassembled WGS sequence"/>
</dbReference>
<evidence type="ECO:0000256" key="3">
    <source>
        <dbReference type="ARBA" id="ARBA00009370"/>
    </source>
</evidence>
<dbReference type="PROSITE" id="PS00761">
    <property type="entry name" value="SPASE_I_3"/>
    <property type="match status" value="1"/>
</dbReference>
<evidence type="ECO:0000256" key="6">
    <source>
        <dbReference type="RuleBase" id="RU362042"/>
    </source>
</evidence>
<evidence type="ECO:0000313" key="8">
    <source>
        <dbReference type="EMBL" id="MBG9985807.1"/>
    </source>
</evidence>
<name>A0ABS0LNW7_9LACT</name>
<dbReference type="PANTHER" id="PTHR43390:SF1">
    <property type="entry name" value="CHLOROPLAST PROCESSING PEPTIDASE"/>
    <property type="match status" value="1"/>
</dbReference>
<dbReference type="NCBIfam" id="TIGR02227">
    <property type="entry name" value="sigpep_I_bact"/>
    <property type="match status" value="1"/>
</dbReference>
<keyword evidence="6" id="KW-1133">Transmembrane helix</keyword>
<dbReference type="InterPro" id="IPR019758">
    <property type="entry name" value="Pept_S26A_signal_pept_1_CS"/>
</dbReference>
<keyword evidence="6" id="KW-0472">Membrane</keyword>
<feature type="transmembrane region" description="Helical" evidence="6">
    <location>
        <begin position="12"/>
        <end position="36"/>
    </location>
</feature>